<dbReference type="InterPro" id="IPR007829">
    <property type="entry name" value="TM2"/>
</dbReference>
<dbReference type="PANTHER" id="PTHR21016">
    <property type="entry name" value="BETA-AMYLOID BINDING PROTEIN-RELATED"/>
    <property type="match status" value="1"/>
</dbReference>
<feature type="transmembrane region" description="Helical" evidence="6">
    <location>
        <begin position="74"/>
        <end position="93"/>
    </location>
</feature>
<evidence type="ECO:0000256" key="3">
    <source>
        <dbReference type="ARBA" id="ARBA00022989"/>
    </source>
</evidence>
<feature type="transmembrane region" description="Helical" evidence="6">
    <location>
        <begin position="99"/>
        <end position="122"/>
    </location>
</feature>
<organism evidence="8 9">
    <name type="scientific">Streptomyces lasiicapitis</name>
    <dbReference type="NCBI Taxonomy" id="1923961"/>
    <lineage>
        <taxon>Bacteria</taxon>
        <taxon>Bacillati</taxon>
        <taxon>Actinomycetota</taxon>
        <taxon>Actinomycetes</taxon>
        <taxon>Kitasatosporales</taxon>
        <taxon>Streptomycetaceae</taxon>
        <taxon>Streptomyces</taxon>
    </lineage>
</organism>
<sequence length="136" mass="14371">MSQPVPKNPYGQQPKQLGQAETRELGQAGSSDGHPGMAQPRTAPVSRTHGAEPDTNAPYGYDPFGRPYSDKSKYVAGALSIVLGPLGIGRFYTGHTRMAVGQLVTLGGLGVWSLFDGILMLMSNGKTDAEGRVLRG</sequence>
<proteinExistence type="predicted"/>
<evidence type="ECO:0000313" key="8">
    <source>
        <dbReference type="EMBL" id="GGO54819.1"/>
    </source>
</evidence>
<accession>A0ABQ2MNM0</accession>
<reference evidence="9" key="1">
    <citation type="journal article" date="2019" name="Int. J. Syst. Evol. Microbiol.">
        <title>The Global Catalogue of Microorganisms (GCM) 10K type strain sequencing project: providing services to taxonomists for standard genome sequencing and annotation.</title>
        <authorList>
            <consortium name="The Broad Institute Genomics Platform"/>
            <consortium name="The Broad Institute Genome Sequencing Center for Infectious Disease"/>
            <person name="Wu L."/>
            <person name="Ma J."/>
        </authorList>
    </citation>
    <scope>NUCLEOTIDE SEQUENCE [LARGE SCALE GENOMIC DNA]</scope>
    <source>
        <strain evidence="9">CGMCC 4.7349</strain>
    </source>
</reference>
<keyword evidence="4 6" id="KW-0472">Membrane</keyword>
<gene>
    <name evidence="8" type="ORF">GCM10012286_65480</name>
</gene>
<dbReference type="PANTHER" id="PTHR21016:SF25">
    <property type="entry name" value="TM2 DOMAIN-CONTAINING PROTEIN DDB_G0277895-RELATED"/>
    <property type="match status" value="1"/>
</dbReference>
<dbReference type="RefSeq" id="WP_229697366.1">
    <property type="nucleotide sequence ID" value="NZ_BMNG01000016.1"/>
</dbReference>
<evidence type="ECO:0000256" key="2">
    <source>
        <dbReference type="ARBA" id="ARBA00022692"/>
    </source>
</evidence>
<dbReference type="EMBL" id="BMNG01000016">
    <property type="protein sequence ID" value="GGO54819.1"/>
    <property type="molecule type" value="Genomic_DNA"/>
</dbReference>
<evidence type="ECO:0000256" key="6">
    <source>
        <dbReference type="SAM" id="Phobius"/>
    </source>
</evidence>
<feature type="compositionally biased region" description="Polar residues" evidence="5">
    <location>
        <begin position="1"/>
        <end position="16"/>
    </location>
</feature>
<keyword evidence="9" id="KW-1185">Reference proteome</keyword>
<keyword evidence="2 6" id="KW-0812">Transmembrane</keyword>
<dbReference type="Pfam" id="PF05154">
    <property type="entry name" value="TM2"/>
    <property type="match status" value="1"/>
</dbReference>
<comment type="subcellular location">
    <subcellularLocation>
        <location evidence="1">Membrane</location>
        <topology evidence="1">Multi-pass membrane protein</topology>
    </subcellularLocation>
</comment>
<evidence type="ECO:0000256" key="4">
    <source>
        <dbReference type="ARBA" id="ARBA00023136"/>
    </source>
</evidence>
<feature type="domain" description="TM2" evidence="7">
    <location>
        <begin position="70"/>
        <end position="118"/>
    </location>
</feature>
<protein>
    <recommendedName>
        <fullName evidence="7">TM2 domain-containing protein</fullName>
    </recommendedName>
</protein>
<evidence type="ECO:0000256" key="1">
    <source>
        <dbReference type="ARBA" id="ARBA00004141"/>
    </source>
</evidence>
<evidence type="ECO:0000313" key="9">
    <source>
        <dbReference type="Proteomes" id="UP000656881"/>
    </source>
</evidence>
<evidence type="ECO:0000256" key="5">
    <source>
        <dbReference type="SAM" id="MobiDB-lite"/>
    </source>
</evidence>
<evidence type="ECO:0000259" key="7">
    <source>
        <dbReference type="Pfam" id="PF05154"/>
    </source>
</evidence>
<comment type="caution">
    <text evidence="8">The sequence shown here is derived from an EMBL/GenBank/DDBJ whole genome shotgun (WGS) entry which is preliminary data.</text>
</comment>
<dbReference type="InterPro" id="IPR050932">
    <property type="entry name" value="TM2D1-3-like"/>
</dbReference>
<feature type="region of interest" description="Disordered" evidence="5">
    <location>
        <begin position="1"/>
        <end position="64"/>
    </location>
</feature>
<keyword evidence="3 6" id="KW-1133">Transmembrane helix</keyword>
<dbReference type="Proteomes" id="UP000656881">
    <property type="component" value="Unassembled WGS sequence"/>
</dbReference>
<name>A0ABQ2MNM0_9ACTN</name>